<proteinExistence type="predicted"/>
<evidence type="ECO:0000313" key="2">
    <source>
        <dbReference type="EMBL" id="CCX13252.1"/>
    </source>
</evidence>
<dbReference type="OrthoDB" id="10667677at2759"/>
<dbReference type="Proteomes" id="UP000018144">
    <property type="component" value="Unassembled WGS sequence"/>
</dbReference>
<sequence length="159" mass="17672">MLPMLTSSRPNKTQTGKSVSGGYAHPNQRGKVIVPRNLTAPHTKHAGDGVAIDLSFESLPIHDIWAYAITSLESVVPDLVQDWHQDLLDYGYNLQGSSMFLAYGYVLMGYGATAHVDSGDPHFTAGFWVDRLAHERPGDKQLFFPELYHLCSPYPVKRT</sequence>
<dbReference type="EMBL" id="HF935791">
    <property type="protein sequence ID" value="CCX13252.1"/>
    <property type="molecule type" value="Genomic_DNA"/>
</dbReference>
<feature type="region of interest" description="Disordered" evidence="1">
    <location>
        <begin position="1"/>
        <end position="28"/>
    </location>
</feature>
<name>U4L8S9_PYROM</name>
<accession>U4L8S9</accession>
<evidence type="ECO:0000313" key="3">
    <source>
        <dbReference type="Proteomes" id="UP000018144"/>
    </source>
</evidence>
<organism evidence="2 3">
    <name type="scientific">Pyronema omphalodes (strain CBS 100304)</name>
    <name type="common">Pyronema confluens</name>
    <dbReference type="NCBI Taxonomy" id="1076935"/>
    <lineage>
        <taxon>Eukaryota</taxon>
        <taxon>Fungi</taxon>
        <taxon>Dikarya</taxon>
        <taxon>Ascomycota</taxon>
        <taxon>Pezizomycotina</taxon>
        <taxon>Pezizomycetes</taxon>
        <taxon>Pezizales</taxon>
        <taxon>Pyronemataceae</taxon>
        <taxon>Pyronema</taxon>
    </lineage>
</organism>
<dbReference type="AlphaFoldDB" id="U4L8S9"/>
<feature type="compositionally biased region" description="Polar residues" evidence="1">
    <location>
        <begin position="1"/>
        <end position="18"/>
    </location>
</feature>
<keyword evidence="3" id="KW-1185">Reference proteome</keyword>
<evidence type="ECO:0000256" key="1">
    <source>
        <dbReference type="SAM" id="MobiDB-lite"/>
    </source>
</evidence>
<gene>
    <name evidence="2" type="ORF">PCON_12845</name>
</gene>
<protein>
    <submittedName>
        <fullName evidence="2">Uncharacterized protein</fullName>
    </submittedName>
</protein>
<reference evidence="2 3" key="1">
    <citation type="journal article" date="2013" name="PLoS Genet.">
        <title>The genome and development-dependent transcriptomes of Pyronema confluens: a window into fungal evolution.</title>
        <authorList>
            <person name="Traeger S."/>
            <person name="Altegoer F."/>
            <person name="Freitag M."/>
            <person name="Gabaldon T."/>
            <person name="Kempken F."/>
            <person name="Kumar A."/>
            <person name="Marcet-Houben M."/>
            <person name="Poggeler S."/>
            <person name="Stajich J.E."/>
            <person name="Nowrousian M."/>
        </authorList>
    </citation>
    <scope>NUCLEOTIDE SEQUENCE [LARGE SCALE GENOMIC DNA]</scope>
    <source>
        <strain evidence="3">CBS 100304</strain>
        <tissue evidence="2">Vegetative mycelium</tissue>
    </source>
</reference>